<sequence length="948" mass="102490">MAATFNIQRPYVLTTLPRPLNREGNGSAYAVGDVWGQQKGSKKRKRPELAVGIDGEAVNLYDVPSQRLITSYPIPPQSVFTCPPSSTRWRVAKSRDAARYTYISTRDPKPEITLFKDVLGASGDTTSTTVSAKVDHTSKIVHLSTAAPPGTDDVDATKSDLIAVAEDGSIMCFQGEDLRKRWETSPEILRQDLAAVPKASRLQVELVQAAPASDVVAGFFGGKQDAFAAFLPTGQEDASTQDMLILITKTTGKGADARHVHILGVSSSNATGSGRLVQIHTSPIPTSASASNRPGNLRLDVTTGSLMELEQDILVTYDLTTTMVKVGSTLKVPGVESFIRLSRTSVLASSADSLDVYNPVFQSLQASAAIGLESNALSESTLTMVAYFARLEIAVAIYGTSLVAVQLEAPRSRGKKRRSEGLLIDSIGRGIPHHRDNKKLRTEEIGSPATSFSSNLPGSVSGGYWTEFTADVQRADALLAANDLAAFEELMAQKFAIETKPADTTNGKPDADADADADQEQSKLPEWILPATRSEYPYADRRWVLFAITRVFAWQDAPESGEEETRLSCKLPQSNLLNMLIDAGHLTLSNLKSAFKDEIRGIDDIDHILGGDLPRVLVQVDPVFELLLSYLSSTKLGAVELLTAIRLIMRSLELVQDPTKIAPKLLTFESQASDVVDADDSALADQSIIGHELDRLNQELEAAEYFHLGDQSLIRGRGLSVAFGKLSSCPRVSTIRVLRRSYKPEEILSLIYVLRMELVKDGWTTRYLDTTQLDKDDELEAPPDGSISLIADLLCRCIDAVGPGGWLINDAIVAAGAGDHMDSADFLASLKLEISAALEGVQEAVFLRGIISEAVRYGNSVQKAEAEAGQKHKKRGDGAPQALVLRSVTPNHEVGKTGEAAMLPLGMKANDRVSAEKVISGGEVARRRKREVGHLVSQKGRRVLAGED</sequence>
<accession>A0A9W8YTL1</accession>
<feature type="domain" description="Utp8 beta-propeller" evidence="2">
    <location>
        <begin position="9"/>
        <end position="365"/>
    </location>
</feature>
<protein>
    <recommendedName>
        <fullName evidence="2">Utp8 beta-propeller domain-containing protein</fullName>
    </recommendedName>
</protein>
<dbReference type="EMBL" id="JAPEVB010000003">
    <property type="protein sequence ID" value="KAJ4392242.1"/>
    <property type="molecule type" value="Genomic_DNA"/>
</dbReference>
<keyword evidence="4" id="KW-1185">Reference proteome</keyword>
<organism evidence="3 4">
    <name type="scientific">Gnomoniopsis smithogilvyi</name>
    <dbReference type="NCBI Taxonomy" id="1191159"/>
    <lineage>
        <taxon>Eukaryota</taxon>
        <taxon>Fungi</taxon>
        <taxon>Dikarya</taxon>
        <taxon>Ascomycota</taxon>
        <taxon>Pezizomycotina</taxon>
        <taxon>Sordariomycetes</taxon>
        <taxon>Sordariomycetidae</taxon>
        <taxon>Diaporthales</taxon>
        <taxon>Gnomoniaceae</taxon>
        <taxon>Gnomoniopsis</taxon>
    </lineage>
</organism>
<evidence type="ECO:0000256" key="1">
    <source>
        <dbReference type="SAM" id="MobiDB-lite"/>
    </source>
</evidence>
<comment type="caution">
    <text evidence="3">The sequence shown here is derived from an EMBL/GenBank/DDBJ whole genome shotgun (WGS) entry which is preliminary data.</text>
</comment>
<dbReference type="Pfam" id="PF10395">
    <property type="entry name" value="Utp8_b_propeller"/>
    <property type="match status" value="1"/>
</dbReference>
<feature type="region of interest" description="Disordered" evidence="1">
    <location>
        <begin position="929"/>
        <end position="948"/>
    </location>
</feature>
<gene>
    <name evidence="3" type="ORF">N0V93_005867</name>
</gene>
<proteinExistence type="predicted"/>
<dbReference type="InterPro" id="IPR018843">
    <property type="entry name" value="Utp8_b-prop"/>
</dbReference>
<dbReference type="Proteomes" id="UP001140453">
    <property type="component" value="Unassembled WGS sequence"/>
</dbReference>
<name>A0A9W8YTL1_9PEZI</name>
<dbReference type="OrthoDB" id="5330858at2759"/>
<evidence type="ECO:0000313" key="4">
    <source>
        <dbReference type="Proteomes" id="UP001140453"/>
    </source>
</evidence>
<reference evidence="3" key="1">
    <citation type="submission" date="2022-10" db="EMBL/GenBank/DDBJ databases">
        <title>Tapping the CABI collections for fungal endophytes: first genome assemblies for Collariella, Neodidymelliopsis, Ascochyta clinopodiicola, Didymella pomorum, Didymosphaeria variabile, Neocosmospora piperis and Neocucurbitaria cava.</title>
        <authorList>
            <person name="Hill R."/>
        </authorList>
    </citation>
    <scope>NUCLEOTIDE SEQUENCE</scope>
    <source>
        <strain evidence="3">IMI 355082</strain>
    </source>
</reference>
<feature type="region of interest" description="Disordered" evidence="1">
    <location>
        <begin position="501"/>
        <end position="521"/>
    </location>
</feature>
<evidence type="ECO:0000313" key="3">
    <source>
        <dbReference type="EMBL" id="KAJ4392242.1"/>
    </source>
</evidence>
<evidence type="ECO:0000259" key="2">
    <source>
        <dbReference type="Pfam" id="PF10395"/>
    </source>
</evidence>
<dbReference type="AlphaFoldDB" id="A0A9W8YTL1"/>